<dbReference type="KEGG" id="vg:26623408"/>
<dbReference type="Pfam" id="PF01844">
    <property type="entry name" value="HNH"/>
    <property type="match status" value="1"/>
</dbReference>
<dbReference type="GO" id="GO:0008270">
    <property type="term" value="F:zinc ion binding"/>
    <property type="evidence" value="ECO:0007669"/>
    <property type="project" value="InterPro"/>
</dbReference>
<sequence>MPKGNQEQARTYDKYKRNKEARDFYNSSAWKKCRTAVLIRDHHLCQKCLKQKKITQADMVHHIVHLTDDWSKGLDMDNLESLCLSCHNEEHGNGGKQVSKKIKVHVEKANREYV</sequence>
<dbReference type="GO" id="GO:0016787">
    <property type="term" value="F:hydrolase activity"/>
    <property type="evidence" value="ECO:0007669"/>
    <property type="project" value="UniProtKB-KW"/>
</dbReference>
<dbReference type="PANTHER" id="PTHR41286:SF1">
    <property type="entry name" value="HNH NUCLEASE YAJD-RELATED"/>
    <property type="match status" value="1"/>
</dbReference>
<dbReference type="CDD" id="cd00085">
    <property type="entry name" value="HNHc"/>
    <property type="match status" value="1"/>
</dbReference>
<name>A0A0K2CZ04_9CAUD</name>
<protein>
    <submittedName>
        <fullName evidence="4">HNH endonuclease</fullName>
    </submittedName>
</protein>
<evidence type="ECO:0000313" key="4">
    <source>
        <dbReference type="EMBL" id="ALA12730.1"/>
    </source>
</evidence>
<dbReference type="InterPro" id="IPR003615">
    <property type="entry name" value="HNH_nuc"/>
</dbReference>
<dbReference type="RefSeq" id="YP_009196185.1">
    <property type="nucleotide sequence ID" value="NC_028767.1"/>
</dbReference>
<dbReference type="GeneID" id="26623408"/>
<evidence type="ECO:0000313" key="5">
    <source>
        <dbReference type="Proteomes" id="UP000201675"/>
    </source>
</evidence>
<evidence type="ECO:0000259" key="3">
    <source>
        <dbReference type="SMART" id="SM00507"/>
    </source>
</evidence>
<dbReference type="EMBL" id="KT361654">
    <property type="protein sequence ID" value="ALA12730.1"/>
    <property type="molecule type" value="Genomic_DNA"/>
</dbReference>
<keyword evidence="1" id="KW-0540">Nuclease</keyword>
<organism evidence="4 5">
    <name type="scientific">Paenibacillus phage Vegas</name>
    <dbReference type="NCBI Taxonomy" id="1636261"/>
    <lineage>
        <taxon>Viruses</taxon>
        <taxon>Duplodnaviria</taxon>
        <taxon>Heunggongvirae</taxon>
        <taxon>Uroviricota</taxon>
        <taxon>Caudoviricetes</taxon>
        <taxon>Gochnauervirinae</taxon>
        <taxon>Vegasvirus</taxon>
        <taxon>Vegasvirus vegas</taxon>
    </lineage>
</organism>
<dbReference type="GO" id="GO:0003676">
    <property type="term" value="F:nucleic acid binding"/>
    <property type="evidence" value="ECO:0007669"/>
    <property type="project" value="InterPro"/>
</dbReference>
<reference evidence="4 5" key="1">
    <citation type="journal article" date="2015" name="Genome Announc.">
        <title>Complete Genome Sequences of Nine Phages Capable of Infecting Paenibacillus larvae, the Causative Agent of American Foulbrood Disease in Honeybees.</title>
        <authorList>
            <person name="Tsourkas P.K."/>
            <person name="Yost D.G."/>
            <person name="Krohn A."/>
            <person name="LeBlanc L."/>
            <person name="Zhang A."/>
            <person name="Stamereilers C."/>
            <person name="Amy P.S."/>
        </authorList>
    </citation>
    <scope>NUCLEOTIDE SEQUENCE [LARGE SCALE GENOMIC DNA]</scope>
</reference>
<keyword evidence="5" id="KW-1185">Reference proteome</keyword>
<dbReference type="Gene3D" id="1.10.30.50">
    <property type="match status" value="1"/>
</dbReference>
<keyword evidence="4" id="KW-0255">Endonuclease</keyword>
<dbReference type="OrthoDB" id="24309at10239"/>
<keyword evidence="2" id="KW-0378">Hydrolase</keyword>
<proteinExistence type="predicted"/>
<dbReference type="PANTHER" id="PTHR41286">
    <property type="entry name" value="HNH NUCLEASE YAJD-RELATED"/>
    <property type="match status" value="1"/>
</dbReference>
<evidence type="ECO:0000256" key="1">
    <source>
        <dbReference type="ARBA" id="ARBA00022722"/>
    </source>
</evidence>
<dbReference type="Proteomes" id="UP000201675">
    <property type="component" value="Segment"/>
</dbReference>
<gene>
    <name evidence="4" type="ORF">VEGAS_86</name>
</gene>
<dbReference type="SMART" id="SM00507">
    <property type="entry name" value="HNHc"/>
    <property type="match status" value="1"/>
</dbReference>
<dbReference type="GO" id="GO:0004519">
    <property type="term" value="F:endonuclease activity"/>
    <property type="evidence" value="ECO:0007669"/>
    <property type="project" value="UniProtKB-KW"/>
</dbReference>
<accession>A0A0K2CZ04</accession>
<dbReference type="InterPro" id="IPR002711">
    <property type="entry name" value="HNH"/>
</dbReference>
<feature type="domain" description="HNH nuclease" evidence="3">
    <location>
        <begin position="32"/>
        <end position="88"/>
    </location>
</feature>
<evidence type="ECO:0000256" key="2">
    <source>
        <dbReference type="ARBA" id="ARBA00022801"/>
    </source>
</evidence>